<evidence type="ECO:0000256" key="3">
    <source>
        <dbReference type="ARBA" id="ARBA00022729"/>
    </source>
</evidence>
<feature type="signal peptide" evidence="4">
    <location>
        <begin position="1"/>
        <end position="23"/>
    </location>
</feature>
<comment type="similarity">
    <text evidence="1">Belongs to the bacterial solute-binding protein 5 family.</text>
</comment>
<keyword evidence="3 4" id="KW-0732">Signal</keyword>
<dbReference type="Pfam" id="PF00496">
    <property type="entry name" value="SBP_bac_5"/>
    <property type="match status" value="1"/>
</dbReference>
<accession>A0A841RG87</accession>
<evidence type="ECO:0000256" key="1">
    <source>
        <dbReference type="ARBA" id="ARBA00005695"/>
    </source>
</evidence>
<reference evidence="6 7" key="1">
    <citation type="submission" date="2020-08" db="EMBL/GenBank/DDBJ databases">
        <title>Genomic Encyclopedia of Type Strains, Phase IV (KMG-IV): sequencing the most valuable type-strain genomes for metagenomic binning, comparative biology and taxonomic classification.</title>
        <authorList>
            <person name="Goeker M."/>
        </authorList>
    </citation>
    <scope>NUCLEOTIDE SEQUENCE [LARGE SCALE GENOMIC DNA]</scope>
    <source>
        <strain evidence="6 7">DSM 2461</strain>
    </source>
</reference>
<organism evidence="6 7">
    <name type="scientific">Spirochaeta isovalerica</name>
    <dbReference type="NCBI Taxonomy" id="150"/>
    <lineage>
        <taxon>Bacteria</taxon>
        <taxon>Pseudomonadati</taxon>
        <taxon>Spirochaetota</taxon>
        <taxon>Spirochaetia</taxon>
        <taxon>Spirochaetales</taxon>
        <taxon>Spirochaetaceae</taxon>
        <taxon>Spirochaeta</taxon>
    </lineage>
</organism>
<name>A0A841RG87_9SPIO</name>
<feature type="chain" id="PRO_5032779370" evidence="4">
    <location>
        <begin position="24"/>
        <end position="619"/>
    </location>
</feature>
<dbReference type="Gene3D" id="3.40.190.10">
    <property type="entry name" value="Periplasmic binding protein-like II"/>
    <property type="match status" value="1"/>
</dbReference>
<sequence>MIRRKAIALVSTFMLCASFSVFAGGGQEVVVEEDAKQESQFEGVTEVNYGDYEVGKAGGQFIISVVSDPKTFFDGVASETSSTDITYRLYTPLVSRAQDDLEWQPMASESWEFSADQKTITHHIRKGMKWSDGKPLTAQDFVFAYNHVMLREDVGSNSRDGMFVNDLPVKVKLIDDYTFSITADTVYAGMLSISNSNPYPRHILGPVIGWTEADGYDYEYDVVDGEVVEKKAEGIDYSALTSFWGVDANVTEIVGNGPFVISEYVPSQKIVLKKNPYYYEKDAKGNQLPYLDELVMLIVADQDTQLAKFQSGETDFYALRGEDYAVLIDKKEALGFDIYNVGPVTSTQFITFNQNYNAVETPEEVLYWNNNKLFRQAMAHVVDRQTIINNIAYGFGYPQYSFVPRFSPYYWDDVDNKAFKYNPEQAKKILDELGWTDTDGDGIREDDKGRKISLRMTTNAGNRVREAIGELFAQEARKVGVEVNFQPEDFNTMVGKLLGGDNWDIILIGLTGSVDPISGSNVYPSNGNLHMNEPNQEKPRRDWERVVDDAWKVANNTTDEAQRKRGWQTIQEVWADELPWIYTFNAAAMHAYDKELGNIQPRPIDNMGWAGIIQYLYWK</sequence>
<proteinExistence type="inferred from homology"/>
<evidence type="ECO:0000259" key="5">
    <source>
        <dbReference type="Pfam" id="PF00496"/>
    </source>
</evidence>
<dbReference type="InterPro" id="IPR030678">
    <property type="entry name" value="Peptide/Ni-bd"/>
</dbReference>
<dbReference type="EMBL" id="JACHGJ010000006">
    <property type="protein sequence ID" value="MBB6481352.1"/>
    <property type="molecule type" value="Genomic_DNA"/>
</dbReference>
<evidence type="ECO:0000313" key="6">
    <source>
        <dbReference type="EMBL" id="MBB6481352.1"/>
    </source>
</evidence>
<dbReference type="CDD" id="cd08500">
    <property type="entry name" value="PBP2_NikA_DppA_OppA_like_4"/>
    <property type="match status" value="1"/>
</dbReference>
<feature type="domain" description="Solute-binding protein family 5" evidence="5">
    <location>
        <begin position="103"/>
        <end position="516"/>
    </location>
</feature>
<dbReference type="GO" id="GO:1904680">
    <property type="term" value="F:peptide transmembrane transporter activity"/>
    <property type="evidence" value="ECO:0007669"/>
    <property type="project" value="TreeGrafter"/>
</dbReference>
<dbReference type="GO" id="GO:0043190">
    <property type="term" value="C:ATP-binding cassette (ABC) transporter complex"/>
    <property type="evidence" value="ECO:0007669"/>
    <property type="project" value="InterPro"/>
</dbReference>
<dbReference type="GO" id="GO:0015833">
    <property type="term" value="P:peptide transport"/>
    <property type="evidence" value="ECO:0007669"/>
    <property type="project" value="TreeGrafter"/>
</dbReference>
<dbReference type="RefSeq" id="WP_184747604.1">
    <property type="nucleotide sequence ID" value="NZ_JACHGJ010000006.1"/>
</dbReference>
<gene>
    <name evidence="6" type="ORF">HNR50_003032</name>
</gene>
<evidence type="ECO:0000256" key="4">
    <source>
        <dbReference type="SAM" id="SignalP"/>
    </source>
</evidence>
<dbReference type="InterPro" id="IPR000914">
    <property type="entry name" value="SBP_5_dom"/>
</dbReference>
<protein>
    <submittedName>
        <fullName evidence="6">Peptide/nickel transport system substrate-binding protein</fullName>
    </submittedName>
</protein>
<dbReference type="InterPro" id="IPR039424">
    <property type="entry name" value="SBP_5"/>
</dbReference>
<dbReference type="PIRSF" id="PIRSF002741">
    <property type="entry name" value="MppA"/>
    <property type="match status" value="1"/>
</dbReference>
<dbReference type="Gene3D" id="3.10.105.10">
    <property type="entry name" value="Dipeptide-binding Protein, Domain 3"/>
    <property type="match status" value="1"/>
</dbReference>
<keyword evidence="7" id="KW-1185">Reference proteome</keyword>
<dbReference type="Proteomes" id="UP000587760">
    <property type="component" value="Unassembled WGS sequence"/>
</dbReference>
<dbReference type="PANTHER" id="PTHR30290">
    <property type="entry name" value="PERIPLASMIC BINDING COMPONENT OF ABC TRANSPORTER"/>
    <property type="match status" value="1"/>
</dbReference>
<dbReference type="AlphaFoldDB" id="A0A841RG87"/>
<dbReference type="SUPFAM" id="SSF53850">
    <property type="entry name" value="Periplasmic binding protein-like II"/>
    <property type="match status" value="1"/>
</dbReference>
<evidence type="ECO:0000256" key="2">
    <source>
        <dbReference type="ARBA" id="ARBA00022448"/>
    </source>
</evidence>
<dbReference type="PANTHER" id="PTHR30290:SF9">
    <property type="entry name" value="OLIGOPEPTIDE-BINDING PROTEIN APPA"/>
    <property type="match status" value="1"/>
</dbReference>
<comment type="caution">
    <text evidence="6">The sequence shown here is derived from an EMBL/GenBank/DDBJ whole genome shotgun (WGS) entry which is preliminary data.</text>
</comment>
<dbReference type="GO" id="GO:0030288">
    <property type="term" value="C:outer membrane-bounded periplasmic space"/>
    <property type="evidence" value="ECO:0007669"/>
    <property type="project" value="UniProtKB-ARBA"/>
</dbReference>
<evidence type="ECO:0000313" key="7">
    <source>
        <dbReference type="Proteomes" id="UP000587760"/>
    </source>
</evidence>
<keyword evidence="2" id="KW-0813">Transport</keyword>